<evidence type="ECO:0000259" key="12">
    <source>
        <dbReference type="SMART" id="SM00382"/>
    </source>
</evidence>
<evidence type="ECO:0000256" key="7">
    <source>
        <dbReference type="ARBA" id="ARBA00022833"/>
    </source>
</evidence>
<evidence type="ECO:0000313" key="13">
    <source>
        <dbReference type="EMBL" id="OHA07518.1"/>
    </source>
</evidence>
<gene>
    <name evidence="11" type="primary">dnaX</name>
    <name evidence="13" type="ORF">A2934_03655</name>
</gene>
<proteinExistence type="inferred from homology"/>
<dbReference type="AlphaFoldDB" id="A0A1G2L795"/>
<dbReference type="GO" id="GO:0006261">
    <property type="term" value="P:DNA-templated DNA replication"/>
    <property type="evidence" value="ECO:0007669"/>
    <property type="project" value="TreeGrafter"/>
</dbReference>
<dbReference type="FunFam" id="3.40.50.300:FF:000014">
    <property type="entry name" value="DNA polymerase III subunit gamma/tau"/>
    <property type="match status" value="1"/>
</dbReference>
<dbReference type="SUPFAM" id="SSF52540">
    <property type="entry name" value="P-loop containing nucleoside triphosphate hydrolases"/>
    <property type="match status" value="1"/>
</dbReference>
<dbReference type="Pfam" id="PF22608">
    <property type="entry name" value="DNAX_ATPase_lid"/>
    <property type="match status" value="1"/>
</dbReference>
<dbReference type="InterPro" id="IPR003593">
    <property type="entry name" value="AAA+_ATPase"/>
</dbReference>
<dbReference type="InterPro" id="IPR045085">
    <property type="entry name" value="HLD_clamp_pol_III_gamma_tau"/>
</dbReference>
<sequence>MNEHNPVLYRKYRPKEFNEVVGQRHVVRVLMNALRRGKVAHAYVFSGPRGVGKTSIARILAKAVNCAHAPNGSGDSDAALSIPCGSCGSCTAFASNSSLNLIEIDAASNRGINEVRELRESVRFMPPTGKYKTYIIDESHQLTKEAFNALLKTLEEPPEHAIFILATTELEKLPQTIVSRTQQFDFSRPGIKDIKMRLGKICELEGAVCEDAALESISLAADGSLRDGESILGRIFAVESKNVTSKMVEEILGLPKKESLRAFFSAIAKGECASSLAVLEEMIHGGQDIRSIARSALGMSRNAFLLKSDPGLERVLLEEATSDDIDYLKSLLPLFSPGRLQDAIRIFLEAGNTIRKSPIPSLPLEIAVVELTRDQSSGAVR</sequence>
<evidence type="ECO:0000256" key="2">
    <source>
        <dbReference type="ARBA" id="ARBA00022679"/>
    </source>
</evidence>
<evidence type="ECO:0000256" key="8">
    <source>
        <dbReference type="ARBA" id="ARBA00022840"/>
    </source>
</evidence>
<dbReference type="InterPro" id="IPR008921">
    <property type="entry name" value="DNA_pol3_clamp-load_cplx_C"/>
</dbReference>
<protein>
    <recommendedName>
        <fullName evidence="11">DNA polymerase III subunit gamma/tau</fullName>
        <ecNumber evidence="11">2.7.7.7</ecNumber>
    </recommendedName>
</protein>
<evidence type="ECO:0000256" key="5">
    <source>
        <dbReference type="ARBA" id="ARBA00022723"/>
    </source>
</evidence>
<keyword evidence="8 11" id="KW-0067">ATP-binding</keyword>
<dbReference type="Proteomes" id="UP000177982">
    <property type="component" value="Unassembled WGS sequence"/>
</dbReference>
<comment type="catalytic activity">
    <reaction evidence="10 11">
        <text>DNA(n) + a 2'-deoxyribonucleoside 5'-triphosphate = DNA(n+1) + diphosphate</text>
        <dbReference type="Rhea" id="RHEA:22508"/>
        <dbReference type="Rhea" id="RHEA-COMP:17339"/>
        <dbReference type="Rhea" id="RHEA-COMP:17340"/>
        <dbReference type="ChEBI" id="CHEBI:33019"/>
        <dbReference type="ChEBI" id="CHEBI:61560"/>
        <dbReference type="ChEBI" id="CHEBI:173112"/>
        <dbReference type="EC" id="2.7.7.7"/>
    </reaction>
</comment>
<evidence type="ECO:0000256" key="3">
    <source>
        <dbReference type="ARBA" id="ARBA00022695"/>
    </source>
</evidence>
<keyword evidence="4 11" id="KW-0235">DNA replication</keyword>
<dbReference type="Pfam" id="PF12169">
    <property type="entry name" value="DNA_pol3_gamma3"/>
    <property type="match status" value="1"/>
</dbReference>
<dbReference type="GO" id="GO:0005524">
    <property type="term" value="F:ATP binding"/>
    <property type="evidence" value="ECO:0007669"/>
    <property type="project" value="UniProtKB-KW"/>
</dbReference>
<dbReference type="GO" id="GO:0046872">
    <property type="term" value="F:metal ion binding"/>
    <property type="evidence" value="ECO:0007669"/>
    <property type="project" value="UniProtKB-KW"/>
</dbReference>
<comment type="caution">
    <text evidence="13">The sequence shown here is derived from an EMBL/GenBank/DDBJ whole genome shotgun (WGS) entry which is preliminary data.</text>
</comment>
<dbReference type="NCBIfam" id="TIGR02397">
    <property type="entry name" value="dnaX_nterm"/>
    <property type="match status" value="1"/>
</dbReference>
<dbReference type="PANTHER" id="PTHR11669">
    <property type="entry name" value="REPLICATION FACTOR C / DNA POLYMERASE III GAMMA-TAU SUBUNIT"/>
    <property type="match status" value="1"/>
</dbReference>
<dbReference type="GO" id="GO:0009360">
    <property type="term" value="C:DNA polymerase III complex"/>
    <property type="evidence" value="ECO:0007669"/>
    <property type="project" value="InterPro"/>
</dbReference>
<comment type="subunit">
    <text evidence="11">DNA polymerase III contains a core (composed of alpha, epsilon and theta chains) that associates with a tau subunit. This core dimerizes to form the POLIII' complex. PolIII' associates with the gamma complex (composed of gamma, delta, delta', psi and chi chains) and with the beta chain to form the complete DNA polymerase III complex.</text>
</comment>
<comment type="function">
    <text evidence="11">DNA polymerase III is a complex, multichain enzyme responsible for most of the replicative synthesis in bacteria. This DNA polymerase also exhibits 3' to 5' exonuclease activity.</text>
</comment>
<dbReference type="EC" id="2.7.7.7" evidence="11"/>
<comment type="similarity">
    <text evidence="1 11">Belongs to the DnaX/STICHEL family.</text>
</comment>
<dbReference type="EMBL" id="MHQO01000008">
    <property type="protein sequence ID" value="OHA07518.1"/>
    <property type="molecule type" value="Genomic_DNA"/>
</dbReference>
<dbReference type="GO" id="GO:0003887">
    <property type="term" value="F:DNA-directed DNA polymerase activity"/>
    <property type="evidence" value="ECO:0007669"/>
    <property type="project" value="UniProtKB-KW"/>
</dbReference>
<evidence type="ECO:0000256" key="11">
    <source>
        <dbReference type="RuleBase" id="RU364063"/>
    </source>
</evidence>
<evidence type="ECO:0000313" key="14">
    <source>
        <dbReference type="Proteomes" id="UP000177982"/>
    </source>
</evidence>
<dbReference type="CDD" id="cd00009">
    <property type="entry name" value="AAA"/>
    <property type="match status" value="1"/>
</dbReference>
<dbReference type="CDD" id="cd18137">
    <property type="entry name" value="HLD_clamp_pol_III_gamma_tau"/>
    <property type="match status" value="1"/>
</dbReference>
<dbReference type="SUPFAM" id="SSF48019">
    <property type="entry name" value="post-AAA+ oligomerization domain-like"/>
    <property type="match status" value="1"/>
</dbReference>
<dbReference type="NCBIfam" id="NF004046">
    <property type="entry name" value="PRK05563.1"/>
    <property type="match status" value="1"/>
</dbReference>
<keyword evidence="5" id="KW-0479">Metal-binding</keyword>
<reference evidence="13 14" key="1">
    <citation type="journal article" date="2016" name="Nat. Commun.">
        <title>Thousands of microbial genomes shed light on interconnected biogeochemical processes in an aquifer system.</title>
        <authorList>
            <person name="Anantharaman K."/>
            <person name="Brown C.T."/>
            <person name="Hug L.A."/>
            <person name="Sharon I."/>
            <person name="Castelle C.J."/>
            <person name="Probst A.J."/>
            <person name="Thomas B.C."/>
            <person name="Singh A."/>
            <person name="Wilkins M.J."/>
            <person name="Karaoz U."/>
            <person name="Brodie E.L."/>
            <person name="Williams K.H."/>
            <person name="Hubbard S.S."/>
            <person name="Banfield J.F."/>
        </authorList>
    </citation>
    <scope>NUCLEOTIDE SEQUENCE [LARGE SCALE GENOMIC DNA]</scope>
</reference>
<organism evidence="13 14">
    <name type="scientific">Candidatus Sungbacteria bacterium RIFCSPLOWO2_01_FULL_47_10</name>
    <dbReference type="NCBI Taxonomy" id="1802276"/>
    <lineage>
        <taxon>Bacteria</taxon>
        <taxon>Candidatus Sungiibacteriota</taxon>
    </lineage>
</organism>
<dbReference type="InterPro" id="IPR050238">
    <property type="entry name" value="DNA_Rep/Repair_Clamp_Loader"/>
</dbReference>
<keyword evidence="3 11" id="KW-0548">Nucleotidyltransferase</keyword>
<keyword evidence="7" id="KW-0862">Zinc</keyword>
<feature type="domain" description="AAA+ ATPase" evidence="12">
    <location>
        <begin position="39"/>
        <end position="190"/>
    </location>
</feature>
<dbReference type="PANTHER" id="PTHR11669:SF0">
    <property type="entry name" value="PROTEIN STICHEL-LIKE 2"/>
    <property type="match status" value="1"/>
</dbReference>
<evidence type="ECO:0000256" key="6">
    <source>
        <dbReference type="ARBA" id="ARBA00022741"/>
    </source>
</evidence>
<evidence type="ECO:0000256" key="10">
    <source>
        <dbReference type="ARBA" id="ARBA00049244"/>
    </source>
</evidence>
<name>A0A1G2L795_9BACT</name>
<dbReference type="InterPro" id="IPR012763">
    <property type="entry name" value="DNA_pol_III_sug/sutau_N"/>
</dbReference>
<dbReference type="Pfam" id="PF13177">
    <property type="entry name" value="DNA_pol3_delta2"/>
    <property type="match status" value="1"/>
</dbReference>
<keyword evidence="6 11" id="KW-0547">Nucleotide-binding</keyword>
<dbReference type="Gene3D" id="1.10.8.60">
    <property type="match status" value="1"/>
</dbReference>
<accession>A0A1G2L795</accession>
<evidence type="ECO:0000256" key="1">
    <source>
        <dbReference type="ARBA" id="ARBA00006360"/>
    </source>
</evidence>
<evidence type="ECO:0000256" key="4">
    <source>
        <dbReference type="ARBA" id="ARBA00022705"/>
    </source>
</evidence>
<dbReference type="GO" id="GO:0003677">
    <property type="term" value="F:DNA binding"/>
    <property type="evidence" value="ECO:0007669"/>
    <property type="project" value="InterPro"/>
</dbReference>
<keyword evidence="9 11" id="KW-0239">DNA-directed DNA polymerase</keyword>
<dbReference type="InterPro" id="IPR027417">
    <property type="entry name" value="P-loop_NTPase"/>
</dbReference>
<dbReference type="Gene3D" id="1.20.272.10">
    <property type="match status" value="1"/>
</dbReference>
<keyword evidence="2 11" id="KW-0808">Transferase</keyword>
<dbReference type="Gene3D" id="3.40.50.300">
    <property type="entry name" value="P-loop containing nucleotide triphosphate hydrolases"/>
    <property type="match status" value="1"/>
</dbReference>
<dbReference type="SMART" id="SM00382">
    <property type="entry name" value="AAA"/>
    <property type="match status" value="1"/>
</dbReference>
<dbReference type="InterPro" id="IPR022754">
    <property type="entry name" value="DNA_pol_III_gamma-3"/>
</dbReference>
<evidence type="ECO:0000256" key="9">
    <source>
        <dbReference type="ARBA" id="ARBA00022932"/>
    </source>
</evidence>